<organism evidence="7 8">
    <name type="scientific">Pseudohongiella nitratireducens</name>
    <dbReference type="NCBI Taxonomy" id="1768907"/>
    <lineage>
        <taxon>Bacteria</taxon>
        <taxon>Pseudomonadati</taxon>
        <taxon>Pseudomonadota</taxon>
        <taxon>Gammaproteobacteria</taxon>
        <taxon>Pseudomonadales</taxon>
        <taxon>Pseudohongiellaceae</taxon>
        <taxon>Pseudohongiella</taxon>
    </lineage>
</organism>
<evidence type="ECO:0000259" key="6">
    <source>
        <dbReference type="Pfam" id="PF00291"/>
    </source>
</evidence>
<evidence type="ECO:0000256" key="5">
    <source>
        <dbReference type="PIRSR" id="PIRSR006278-2"/>
    </source>
</evidence>
<dbReference type="Proteomes" id="UP000627715">
    <property type="component" value="Unassembled WGS sequence"/>
</dbReference>
<comment type="similarity">
    <text evidence="2">Belongs to the ACC deaminase/D-cysteine desulfhydrase family.</text>
</comment>
<gene>
    <name evidence="7" type="ORF">GCM10011403_12610</name>
</gene>
<dbReference type="AlphaFoldDB" id="A0A917LTH2"/>
<keyword evidence="8" id="KW-1185">Reference proteome</keyword>
<protein>
    <submittedName>
        <fullName evidence="7">1-aminocyclopropane-1-carboxylate deaminase</fullName>
    </submittedName>
</protein>
<evidence type="ECO:0000256" key="2">
    <source>
        <dbReference type="ARBA" id="ARBA00008639"/>
    </source>
</evidence>
<evidence type="ECO:0000256" key="4">
    <source>
        <dbReference type="PIRSR" id="PIRSR006278-1"/>
    </source>
</evidence>
<feature type="active site" description="Nucleophile" evidence="4">
    <location>
        <position position="80"/>
    </location>
</feature>
<dbReference type="EMBL" id="BMIY01000005">
    <property type="protein sequence ID" value="GGG56912.1"/>
    <property type="molecule type" value="Genomic_DNA"/>
</dbReference>
<keyword evidence="3 5" id="KW-0663">Pyridoxal phosphate</keyword>
<dbReference type="InterPro" id="IPR001926">
    <property type="entry name" value="TrpB-like_PALP"/>
</dbReference>
<dbReference type="PIRSF" id="PIRSF006278">
    <property type="entry name" value="ACCD_DCysDesulf"/>
    <property type="match status" value="1"/>
</dbReference>
<evidence type="ECO:0000256" key="3">
    <source>
        <dbReference type="ARBA" id="ARBA00022898"/>
    </source>
</evidence>
<dbReference type="OrthoDB" id="9801249at2"/>
<dbReference type="InterPro" id="IPR027278">
    <property type="entry name" value="ACCD_DCysDesulf"/>
</dbReference>
<evidence type="ECO:0000256" key="1">
    <source>
        <dbReference type="ARBA" id="ARBA00001933"/>
    </source>
</evidence>
<proteinExistence type="inferred from homology"/>
<feature type="domain" description="Tryptophan synthase beta chain-like PALP" evidence="6">
    <location>
        <begin position="32"/>
        <end position="325"/>
    </location>
</feature>
<feature type="modified residue" description="N6-(pyridoxal phosphate)lysine" evidence="5">
    <location>
        <position position="53"/>
    </location>
</feature>
<dbReference type="PANTHER" id="PTHR43780">
    <property type="entry name" value="1-AMINOCYCLOPROPANE-1-CARBOXYLATE DEAMINASE-RELATED"/>
    <property type="match status" value="1"/>
</dbReference>
<dbReference type="PANTHER" id="PTHR43780:SF2">
    <property type="entry name" value="1-AMINOCYCLOPROPANE-1-CARBOXYLATE DEAMINASE-RELATED"/>
    <property type="match status" value="1"/>
</dbReference>
<comment type="cofactor">
    <cofactor evidence="1">
        <name>pyridoxal 5'-phosphate</name>
        <dbReference type="ChEBI" id="CHEBI:597326"/>
    </cofactor>
</comment>
<dbReference type="Pfam" id="PF00291">
    <property type="entry name" value="PALP"/>
    <property type="match status" value="1"/>
</dbReference>
<dbReference type="Gene3D" id="3.40.50.1100">
    <property type="match status" value="2"/>
</dbReference>
<dbReference type="InterPro" id="IPR036052">
    <property type="entry name" value="TrpB-like_PALP_sf"/>
</dbReference>
<comment type="caution">
    <text evidence="7">The sequence shown here is derived from an EMBL/GenBank/DDBJ whole genome shotgun (WGS) entry which is preliminary data.</text>
</comment>
<evidence type="ECO:0000313" key="8">
    <source>
        <dbReference type="Proteomes" id="UP000627715"/>
    </source>
</evidence>
<dbReference type="SUPFAM" id="SSF53686">
    <property type="entry name" value="Tryptophan synthase beta subunit-like PLP-dependent enzymes"/>
    <property type="match status" value="1"/>
</dbReference>
<sequence>MALTDISQDILTLAGNPGSVRITAIHDDLLRKRGVRLHLLRLDLIDVALGGNKIFKLYGNLLTAQKLGFDTLISFGGVWSNHLYALAAAGQRLGLKTKAIIRGELPAHGNHCLSFLKSCGMELYPASRQQYRQRHDPVWQQELLSLHGPAWLIPEGGANLAGVEGCQQLAFLISQLPGGYDEVVLPCGTATTLAGLVAGISLLSRQQGTPSLSFRHPAFETREKVPAVRGMVVLKGMTSLQAEIEHWLRCQGVKHCVDWCLDASAHFGGYAKRSAEISHFNYSFWQTHGIPLEPVYSGRMMRALFQRIEDGYYPHGTRLLALHTGGLQGRSVDEADIA</sequence>
<reference evidence="7" key="2">
    <citation type="submission" date="2020-09" db="EMBL/GenBank/DDBJ databases">
        <authorList>
            <person name="Sun Q."/>
            <person name="Zhou Y."/>
        </authorList>
    </citation>
    <scope>NUCLEOTIDE SEQUENCE</scope>
    <source>
        <strain evidence="7">CGMCC 1.15425</strain>
    </source>
</reference>
<reference evidence="7" key="1">
    <citation type="journal article" date="2014" name="Int. J. Syst. Evol. Microbiol.">
        <title>Complete genome sequence of Corynebacterium casei LMG S-19264T (=DSM 44701T), isolated from a smear-ripened cheese.</title>
        <authorList>
            <consortium name="US DOE Joint Genome Institute (JGI-PGF)"/>
            <person name="Walter F."/>
            <person name="Albersmeier A."/>
            <person name="Kalinowski J."/>
            <person name="Ruckert C."/>
        </authorList>
    </citation>
    <scope>NUCLEOTIDE SEQUENCE</scope>
    <source>
        <strain evidence="7">CGMCC 1.15425</strain>
    </source>
</reference>
<dbReference type="RefSeq" id="WP_082866759.1">
    <property type="nucleotide sequence ID" value="NZ_BMIY01000005.1"/>
</dbReference>
<accession>A0A917LTH2</accession>
<name>A0A917LTH2_9GAMM</name>
<dbReference type="GO" id="GO:0019148">
    <property type="term" value="F:D-cysteine desulfhydrase activity"/>
    <property type="evidence" value="ECO:0007669"/>
    <property type="project" value="TreeGrafter"/>
</dbReference>
<evidence type="ECO:0000313" key="7">
    <source>
        <dbReference type="EMBL" id="GGG56912.1"/>
    </source>
</evidence>